<keyword evidence="1" id="KW-0732">Signal</keyword>
<evidence type="ECO:0000313" key="3">
    <source>
        <dbReference type="Proteomes" id="UP000553776"/>
    </source>
</evidence>
<dbReference type="Proteomes" id="UP000553776">
    <property type="component" value="Unassembled WGS sequence"/>
</dbReference>
<comment type="caution">
    <text evidence="2">The sequence shown here is derived from an EMBL/GenBank/DDBJ whole genome shotgun (WGS) entry which is preliminary data.</text>
</comment>
<gene>
    <name evidence="2" type="ORF">H7B90_29715</name>
</gene>
<sequence>MRKSGVAFTLLLASSLALSASVLAADTGEPNDSFDNAVPLPNSESLTSYLSFSGDEDYYKVTAGQFGLFQLRSPAGLDYDLYLYDENRQFLMSSTTSDTFDYVGRYSPSMTNTYYLKVVGKNGQFDPNAAYSLNRITKIYV</sequence>
<feature type="signal peptide" evidence="1">
    <location>
        <begin position="1"/>
        <end position="24"/>
    </location>
</feature>
<dbReference type="Gene3D" id="2.60.120.380">
    <property type="match status" value="1"/>
</dbReference>
<dbReference type="AlphaFoldDB" id="A0A841U4P2"/>
<keyword evidence="3" id="KW-1185">Reference proteome</keyword>
<evidence type="ECO:0008006" key="4">
    <source>
        <dbReference type="Google" id="ProtNLM"/>
    </source>
</evidence>
<reference evidence="2 3" key="1">
    <citation type="submission" date="2020-08" db="EMBL/GenBank/DDBJ databases">
        <title>Cohnella phylogeny.</title>
        <authorList>
            <person name="Dunlap C."/>
        </authorList>
    </citation>
    <scope>NUCLEOTIDE SEQUENCE [LARGE SCALE GENOMIC DNA]</scope>
    <source>
        <strain evidence="2 3">DSM 25239</strain>
    </source>
</reference>
<accession>A0A841U4P2</accession>
<dbReference type="EMBL" id="JACJVR010000130">
    <property type="protein sequence ID" value="MBB6695576.1"/>
    <property type="molecule type" value="Genomic_DNA"/>
</dbReference>
<protein>
    <recommendedName>
        <fullName evidence="4">Pre-peptidase</fullName>
    </recommendedName>
</protein>
<organism evidence="2 3">
    <name type="scientific">Cohnella xylanilytica</name>
    <dbReference type="NCBI Taxonomy" id="557555"/>
    <lineage>
        <taxon>Bacteria</taxon>
        <taxon>Bacillati</taxon>
        <taxon>Bacillota</taxon>
        <taxon>Bacilli</taxon>
        <taxon>Bacillales</taxon>
        <taxon>Paenibacillaceae</taxon>
        <taxon>Cohnella</taxon>
    </lineage>
</organism>
<dbReference type="RefSeq" id="WP_185139523.1">
    <property type="nucleotide sequence ID" value="NZ_BORM01000010.1"/>
</dbReference>
<name>A0A841U4P2_9BACL</name>
<evidence type="ECO:0000313" key="2">
    <source>
        <dbReference type="EMBL" id="MBB6695576.1"/>
    </source>
</evidence>
<evidence type="ECO:0000256" key="1">
    <source>
        <dbReference type="SAM" id="SignalP"/>
    </source>
</evidence>
<feature type="chain" id="PRO_5039094158" description="Pre-peptidase" evidence="1">
    <location>
        <begin position="25"/>
        <end position="141"/>
    </location>
</feature>
<dbReference type="SUPFAM" id="SSF89260">
    <property type="entry name" value="Collagen-binding domain"/>
    <property type="match status" value="1"/>
</dbReference>
<proteinExistence type="predicted"/>